<evidence type="ECO:0000259" key="1">
    <source>
        <dbReference type="Pfam" id="PF05050"/>
    </source>
</evidence>
<proteinExistence type="predicted"/>
<dbReference type="Proteomes" id="UP000611500">
    <property type="component" value="Unassembled WGS sequence"/>
</dbReference>
<dbReference type="EMBL" id="BNAP01000004">
    <property type="protein sequence ID" value="GHG87094.1"/>
    <property type="molecule type" value="Genomic_DNA"/>
</dbReference>
<name>A0A8J3H578_9RHOB</name>
<dbReference type="Pfam" id="PF05050">
    <property type="entry name" value="Methyltransf_21"/>
    <property type="match status" value="1"/>
</dbReference>
<reference evidence="2" key="2">
    <citation type="submission" date="2020-09" db="EMBL/GenBank/DDBJ databases">
        <authorList>
            <person name="Sun Q."/>
            <person name="Zhou Y."/>
        </authorList>
    </citation>
    <scope>NUCLEOTIDE SEQUENCE</scope>
    <source>
        <strain evidence="2">CGMCC 1.7081</strain>
    </source>
</reference>
<reference evidence="2" key="1">
    <citation type="journal article" date="2014" name="Int. J. Syst. Evol. Microbiol.">
        <title>Complete genome sequence of Corynebacterium casei LMG S-19264T (=DSM 44701T), isolated from a smear-ripened cheese.</title>
        <authorList>
            <consortium name="US DOE Joint Genome Institute (JGI-PGF)"/>
            <person name="Walter F."/>
            <person name="Albersmeier A."/>
            <person name="Kalinowski J."/>
            <person name="Ruckert C."/>
        </authorList>
    </citation>
    <scope>NUCLEOTIDE SEQUENCE</scope>
    <source>
        <strain evidence="2">CGMCC 1.7081</strain>
    </source>
</reference>
<sequence>MMDVSVKPEGTPKFIRSRGLKFPYDVRVINSKRRTLLHKDAYELKESEAVLSQIKADDRVIELGAGMGYMSTLMAKRLKVAEIHAFEANPAMIPYIRSVHEANGVTGVTLHNALLGDTAGEVTFYVRGDFVASSMEDNLGDRHGGVIARETVPVRPVSEVFAKIKPTALVCDIEGAEQHLLPLMDLSGLRLVILELHPQVFGQAGTEAVFRLMSKAGLTYFPKASHGKVVTFKRGW</sequence>
<accession>A0A8J3H578</accession>
<dbReference type="AlphaFoldDB" id="A0A8J3H578"/>
<gene>
    <name evidence="2" type="ORF">GCM10010961_15250</name>
</gene>
<dbReference type="SUPFAM" id="SSF53335">
    <property type="entry name" value="S-adenosyl-L-methionine-dependent methyltransferases"/>
    <property type="match status" value="1"/>
</dbReference>
<dbReference type="Gene3D" id="3.40.50.150">
    <property type="entry name" value="Vaccinia Virus protein VP39"/>
    <property type="match status" value="1"/>
</dbReference>
<protein>
    <recommendedName>
        <fullName evidence="1">Methyltransferase FkbM domain-containing protein</fullName>
    </recommendedName>
</protein>
<feature type="domain" description="Methyltransferase FkbM" evidence="1">
    <location>
        <begin position="76"/>
        <end position="217"/>
    </location>
</feature>
<evidence type="ECO:0000313" key="3">
    <source>
        <dbReference type="Proteomes" id="UP000611500"/>
    </source>
</evidence>
<dbReference type="InterPro" id="IPR006342">
    <property type="entry name" value="FkbM_mtfrase"/>
</dbReference>
<comment type="caution">
    <text evidence="2">The sequence shown here is derived from an EMBL/GenBank/DDBJ whole genome shotgun (WGS) entry which is preliminary data.</text>
</comment>
<evidence type="ECO:0000313" key="2">
    <source>
        <dbReference type="EMBL" id="GHG87094.1"/>
    </source>
</evidence>
<dbReference type="InterPro" id="IPR029063">
    <property type="entry name" value="SAM-dependent_MTases_sf"/>
</dbReference>
<keyword evidence="3" id="KW-1185">Reference proteome</keyword>
<organism evidence="2 3">
    <name type="scientific">Pseudodonghicola xiamenensis</name>
    <dbReference type="NCBI Taxonomy" id="337702"/>
    <lineage>
        <taxon>Bacteria</taxon>
        <taxon>Pseudomonadati</taxon>
        <taxon>Pseudomonadota</taxon>
        <taxon>Alphaproteobacteria</taxon>
        <taxon>Rhodobacterales</taxon>
        <taxon>Paracoccaceae</taxon>
        <taxon>Pseudodonghicola</taxon>
    </lineage>
</organism>
<dbReference type="CDD" id="cd02440">
    <property type="entry name" value="AdoMet_MTases"/>
    <property type="match status" value="1"/>
</dbReference>
<dbReference type="RefSeq" id="WP_028093012.1">
    <property type="nucleotide sequence ID" value="NZ_BNAP01000004.1"/>
</dbReference>
<dbReference type="NCBIfam" id="TIGR01444">
    <property type="entry name" value="fkbM_fam"/>
    <property type="match status" value="1"/>
</dbReference>